<name>A0A087CY00_9BIFI</name>
<organism evidence="1 2">
    <name type="scientific">Bifidobacterium pullorum subsp. saeculare DSM 6531 = LMG 14934</name>
    <dbReference type="NCBI Taxonomy" id="1437611"/>
    <lineage>
        <taxon>Bacteria</taxon>
        <taxon>Bacillati</taxon>
        <taxon>Actinomycetota</taxon>
        <taxon>Actinomycetes</taxon>
        <taxon>Bifidobacteriales</taxon>
        <taxon>Bifidobacteriaceae</taxon>
        <taxon>Bifidobacterium</taxon>
    </lineage>
</organism>
<proteinExistence type="predicted"/>
<comment type="caution">
    <text evidence="1">The sequence shown here is derived from an EMBL/GenBank/DDBJ whole genome shotgun (WGS) entry which is preliminary data.</text>
</comment>
<dbReference type="Proteomes" id="UP000029040">
    <property type="component" value="Unassembled WGS sequence"/>
</dbReference>
<reference evidence="1 2" key="1">
    <citation type="submission" date="2014-03" db="EMBL/GenBank/DDBJ databases">
        <title>Genomics of Bifidobacteria.</title>
        <authorList>
            <person name="Ventura M."/>
            <person name="Milani C."/>
            <person name="Lugli G.A."/>
        </authorList>
    </citation>
    <scope>NUCLEOTIDE SEQUENCE [LARGE SCALE GENOMIC DNA]</scope>
    <source>
        <strain evidence="1 2">LMG 14934</strain>
    </source>
</reference>
<gene>
    <name evidence="1" type="ORF">BSAE_1787</name>
</gene>
<evidence type="ECO:0000313" key="1">
    <source>
        <dbReference type="EMBL" id="KFI88150.1"/>
    </source>
</evidence>
<protein>
    <submittedName>
        <fullName evidence="1">Uncharacterized protein</fullName>
    </submittedName>
</protein>
<evidence type="ECO:0000313" key="2">
    <source>
        <dbReference type="Proteomes" id="UP000029040"/>
    </source>
</evidence>
<accession>A0A087CY00</accession>
<sequence>MLCLSPFLRYGLLRVAAGFGLCGFKRLFGSMQRAFALDQLSIGFGQLVLRFANFIALPFRFILLFGDTVQPGQCFVGMVDGVLRLFDAVALSGISFHFQLGLNAFELSLCSMQIFRALFGAFLRGLHRTFVKCILRNLIGIGMRGAATDRTRLPLFQHAGVFCCVQHGERLTILFGLMLRLFAGKGQFGDFGILLDDAPLKFGYVLGVSKPLFSLFTLVLQ</sequence>
<dbReference type="AlphaFoldDB" id="A0A087CY00"/>
<dbReference type="EMBL" id="JGZM01000003">
    <property type="protein sequence ID" value="KFI88150.1"/>
    <property type="molecule type" value="Genomic_DNA"/>
</dbReference>